<keyword evidence="5" id="KW-1185">Reference proteome</keyword>
<dbReference type="Pfam" id="PF13439">
    <property type="entry name" value="Glyco_transf_4"/>
    <property type="match status" value="1"/>
</dbReference>
<dbReference type="EMBL" id="JADULK010000001">
    <property type="protein sequence ID" value="MBH1928463.1"/>
    <property type="molecule type" value="Genomic_DNA"/>
</dbReference>
<dbReference type="RefSeq" id="WP_197662997.1">
    <property type="nucleotide sequence ID" value="NZ_JADULK010000001.1"/>
</dbReference>
<dbReference type="InterPro" id="IPR001173">
    <property type="entry name" value="Glyco_trans_2-like"/>
</dbReference>
<organism evidence="4 5">
    <name type="scientific">Serratia rubidaea</name>
    <name type="common">Serratia marinorubra</name>
    <dbReference type="NCBI Taxonomy" id="61652"/>
    <lineage>
        <taxon>Bacteria</taxon>
        <taxon>Pseudomonadati</taxon>
        <taxon>Pseudomonadota</taxon>
        <taxon>Gammaproteobacteria</taxon>
        <taxon>Enterobacterales</taxon>
        <taxon>Yersiniaceae</taxon>
        <taxon>Serratia</taxon>
    </lineage>
</organism>
<dbReference type="InterPro" id="IPR028098">
    <property type="entry name" value="Glyco_trans_4-like_N"/>
</dbReference>
<feature type="domain" description="Glycosyl transferase family 1" evidence="1">
    <location>
        <begin position="225"/>
        <end position="375"/>
    </location>
</feature>
<feature type="domain" description="Glycosyltransferase 2-like" evidence="2">
    <location>
        <begin position="417"/>
        <end position="580"/>
    </location>
</feature>
<dbReference type="InterPro" id="IPR029044">
    <property type="entry name" value="Nucleotide-diphossugar_trans"/>
</dbReference>
<dbReference type="CDD" id="cd00761">
    <property type="entry name" value="Glyco_tranf_GTA_type"/>
    <property type="match status" value="1"/>
</dbReference>
<dbReference type="Gene3D" id="3.90.550.10">
    <property type="entry name" value="Spore Coat Polysaccharide Biosynthesis Protein SpsA, Chain A"/>
    <property type="match status" value="1"/>
</dbReference>
<dbReference type="SUPFAM" id="SSF53756">
    <property type="entry name" value="UDP-Glycosyltransferase/glycogen phosphorylase"/>
    <property type="match status" value="1"/>
</dbReference>
<reference evidence="4 5" key="1">
    <citation type="submission" date="2020-11" db="EMBL/GenBank/DDBJ databases">
        <title>Enhanced detection system for hospital associated transmission using whole genome sequencing surveillance.</title>
        <authorList>
            <person name="Harrison L.H."/>
            <person name="Van Tyne D."/>
            <person name="Marsh J.W."/>
            <person name="Griffith M.P."/>
            <person name="Snyder D.J."/>
            <person name="Cooper V.S."/>
            <person name="Mustapha M."/>
        </authorList>
    </citation>
    <scope>NUCLEOTIDE SEQUENCE [LARGE SCALE GENOMIC DNA]</scope>
    <source>
        <strain evidence="4 5">SER00230</strain>
    </source>
</reference>
<dbReference type="CDD" id="cd03801">
    <property type="entry name" value="GT4_PimA-like"/>
    <property type="match status" value="1"/>
</dbReference>
<evidence type="ECO:0000313" key="5">
    <source>
        <dbReference type="Proteomes" id="UP000624159"/>
    </source>
</evidence>
<dbReference type="Pfam" id="PF00535">
    <property type="entry name" value="Glycos_transf_2"/>
    <property type="match status" value="1"/>
</dbReference>
<gene>
    <name evidence="4" type="ORF">I5U13_02120</name>
</gene>
<evidence type="ECO:0000259" key="2">
    <source>
        <dbReference type="Pfam" id="PF00535"/>
    </source>
</evidence>
<evidence type="ECO:0000259" key="1">
    <source>
        <dbReference type="Pfam" id="PF00534"/>
    </source>
</evidence>
<sequence length="733" mass="83252">MKKILIVTPDIEGPIRNGGIGTAFTSLAINMAKSGFDIEVLYTCGDYSESADRDMAHWISVYEEHSVKLTVLPMLADINIDAPYFRRKSYTVYHWLKDSNRTHYDVVISCEWQADLYYTLLAKGQGLFFTDTKFIINTHSSTLWADEGNYQLPYDQNHMELYFMEQKVVEMADEVISPSQYLLDWMRDKKWELPADSHVILNCEPFSINSANDSVIPKPPKKMADGVELVFFGRLETRKGLDIFLRALHNLKEDELAKLSAVTFMGKGVISEGFNSIEHIRTKTDSLNVKVNIITGYDRTQADAYITRGNVLVVIPSLVENSPYTVYESLIGGVNFIASSVGGIKELIPAEQHSKIIFEPTPSSLYQKITFRLDNLQVKTQLVQDVEAIEATWVDKFNEAFEPRRVTNDENQEPLVSVCLVHHDRSHLLQQAIASLKAQTYSNFEVILVDDGSVKDESRQYLDLLHKDFADKGWKIIKSSNNYLGAARNLAARSASGEYLVFMDDDNVAKPHELETFVRAAINSGSDLLTTPSDLIYGDEFPSPFRKMKDCWLPLGADLNVASFANCFGDANAMIRKSVFDSVGGFTEDYGIGHEDWELFCRVALAGHKIQLIPEALFWYRVAKTGMLISGNKGKNNFRSYRPFMSPDNRIQYTMGLIHSYIDKINRLERDLAFYRSNPASEIGVLNEKIDYLISQQRDGWAHDRFNVLFAAVNKKGIFYRAARKLVNTVRRK</sequence>
<accession>A0ABS0M7V8</accession>
<dbReference type="InterPro" id="IPR001296">
    <property type="entry name" value="Glyco_trans_1"/>
</dbReference>
<dbReference type="PANTHER" id="PTHR22916">
    <property type="entry name" value="GLYCOSYLTRANSFERASE"/>
    <property type="match status" value="1"/>
</dbReference>
<dbReference type="Pfam" id="PF00534">
    <property type="entry name" value="Glycos_transf_1"/>
    <property type="match status" value="1"/>
</dbReference>
<evidence type="ECO:0000313" key="4">
    <source>
        <dbReference type="EMBL" id="MBH1928463.1"/>
    </source>
</evidence>
<protein>
    <submittedName>
        <fullName evidence="4">Glycosyltransferase</fullName>
    </submittedName>
</protein>
<proteinExistence type="predicted"/>
<name>A0ABS0M7V8_SERRU</name>
<comment type="caution">
    <text evidence="4">The sequence shown here is derived from an EMBL/GenBank/DDBJ whole genome shotgun (WGS) entry which is preliminary data.</text>
</comment>
<dbReference type="Proteomes" id="UP000624159">
    <property type="component" value="Unassembled WGS sequence"/>
</dbReference>
<dbReference type="SUPFAM" id="SSF53448">
    <property type="entry name" value="Nucleotide-diphospho-sugar transferases"/>
    <property type="match status" value="1"/>
</dbReference>
<feature type="domain" description="Glycosyltransferase subfamily 4-like N-terminal" evidence="3">
    <location>
        <begin position="18"/>
        <end position="202"/>
    </location>
</feature>
<evidence type="ECO:0000259" key="3">
    <source>
        <dbReference type="Pfam" id="PF13439"/>
    </source>
</evidence>
<dbReference type="PANTHER" id="PTHR22916:SF3">
    <property type="entry name" value="UDP-GLCNAC:BETAGAL BETA-1,3-N-ACETYLGLUCOSAMINYLTRANSFERASE-LIKE PROTEIN 1"/>
    <property type="match status" value="1"/>
</dbReference>
<dbReference type="Gene3D" id="3.40.50.2000">
    <property type="entry name" value="Glycogen Phosphorylase B"/>
    <property type="match status" value="2"/>
</dbReference>